<keyword evidence="5 8" id="KW-0560">Oxidoreductase</keyword>
<feature type="binding site" evidence="8">
    <location>
        <position position="125"/>
    </location>
    <ligand>
        <name>shikimate</name>
        <dbReference type="ChEBI" id="CHEBI:36208"/>
    </ligand>
</feature>
<evidence type="ECO:0000256" key="1">
    <source>
        <dbReference type="ARBA" id="ARBA00004871"/>
    </source>
</evidence>
<keyword evidence="4 8" id="KW-0521">NADP</keyword>
<dbReference type="Pfam" id="PF18317">
    <property type="entry name" value="SDH_C"/>
    <property type="match status" value="1"/>
</dbReference>
<evidence type="ECO:0000256" key="2">
    <source>
        <dbReference type="ARBA" id="ARBA00012962"/>
    </source>
</evidence>
<dbReference type="HAMAP" id="MF_00222">
    <property type="entry name" value="Shikimate_DH_AroE"/>
    <property type="match status" value="1"/>
</dbReference>
<dbReference type="RefSeq" id="WP_215436533.1">
    <property type="nucleotide sequence ID" value="NZ_AP025943.1"/>
</dbReference>
<evidence type="ECO:0000256" key="3">
    <source>
        <dbReference type="ARBA" id="ARBA00022605"/>
    </source>
</evidence>
<dbReference type="InterPro" id="IPR041121">
    <property type="entry name" value="SDH_C"/>
</dbReference>
<feature type="domain" description="Shikimate dehydrogenase substrate binding N-terminal" evidence="9">
    <location>
        <begin position="29"/>
        <end position="111"/>
    </location>
</feature>
<evidence type="ECO:0000256" key="6">
    <source>
        <dbReference type="ARBA" id="ARBA00023141"/>
    </source>
</evidence>
<dbReference type="Pfam" id="PF08501">
    <property type="entry name" value="Shikimate_dh_N"/>
    <property type="match status" value="1"/>
</dbReference>
<feature type="binding site" evidence="8">
    <location>
        <position position="255"/>
    </location>
    <ligand>
        <name>NADP(+)</name>
        <dbReference type="ChEBI" id="CHEBI:58349"/>
    </ligand>
</feature>
<dbReference type="Gene3D" id="3.40.50.10860">
    <property type="entry name" value="Leucine Dehydrogenase, chain A, domain 1"/>
    <property type="match status" value="1"/>
</dbReference>
<keyword evidence="6 8" id="KW-0057">Aromatic amino acid biosynthesis</keyword>
<feature type="binding site" evidence="8">
    <location>
        <position position="84"/>
    </location>
    <ligand>
        <name>shikimate</name>
        <dbReference type="ChEBI" id="CHEBI:36208"/>
    </ligand>
</feature>
<comment type="caution">
    <text evidence="8">Lacks conserved residue(s) required for the propagation of feature annotation.</text>
</comment>
<comment type="pathway">
    <text evidence="1 8">Metabolic intermediate biosynthesis; chorismate biosynthesis; chorismate from D-erythrose 4-phosphate and phosphoenolpyruvate: step 4/7.</text>
</comment>
<feature type="binding site" evidence="8">
    <location>
        <position position="276"/>
    </location>
    <ligand>
        <name>NADP(+)</name>
        <dbReference type="ChEBI" id="CHEBI:58349"/>
    </ligand>
</feature>
<dbReference type="InterPro" id="IPR046346">
    <property type="entry name" value="Aminoacid_DH-like_N_sf"/>
</dbReference>
<dbReference type="CDD" id="cd01065">
    <property type="entry name" value="NAD_bind_Shikimate_DH"/>
    <property type="match status" value="1"/>
</dbReference>
<dbReference type="InterPro" id="IPR036291">
    <property type="entry name" value="NAD(P)-bd_dom_sf"/>
</dbReference>
<feature type="active site" description="Proton acceptor" evidence="8">
    <location>
        <position position="88"/>
    </location>
</feature>
<reference evidence="11" key="1">
    <citation type="submission" date="2022-06" db="EMBL/GenBank/DDBJ databases">
        <title>Akkermansia biwalacus sp. nov., an anaerobic mucin-degrading bacterium isolated from human intestine.</title>
        <authorList>
            <person name="Kobayashi Y."/>
            <person name="Inoue S."/>
            <person name="Kawahara T."/>
            <person name="Kohda N."/>
        </authorList>
    </citation>
    <scope>NUCLEOTIDE SEQUENCE</scope>
    <source>
        <strain evidence="11">WON2089</strain>
    </source>
</reference>
<feature type="binding site" evidence="8">
    <location>
        <position position="109"/>
    </location>
    <ligand>
        <name>shikimate</name>
        <dbReference type="ChEBI" id="CHEBI:36208"/>
    </ligand>
</feature>
<comment type="function">
    <text evidence="8">Involved in the biosynthesis of the chorismate, which leads to the biosynthesis of aromatic amino acids. Catalyzes the reversible NADPH linked reduction of 3-dehydroshikimate (DHSA) to yield shikimate (SA).</text>
</comment>
<evidence type="ECO:0000259" key="9">
    <source>
        <dbReference type="Pfam" id="PF08501"/>
    </source>
</evidence>
<dbReference type="InterPro" id="IPR022893">
    <property type="entry name" value="Shikimate_DH_fam"/>
</dbReference>
<dbReference type="EMBL" id="AP025943">
    <property type="protein sequence ID" value="BDL44796.1"/>
    <property type="molecule type" value="Genomic_DNA"/>
</dbReference>
<evidence type="ECO:0000256" key="5">
    <source>
        <dbReference type="ARBA" id="ARBA00023002"/>
    </source>
</evidence>
<dbReference type="InterPro" id="IPR011342">
    <property type="entry name" value="Shikimate_DH"/>
</dbReference>
<protein>
    <recommendedName>
        <fullName evidence="2 8">Shikimate dehydrogenase (NADP(+))</fullName>
        <shortName evidence="8">SDH</shortName>
        <ecNumber evidence="2 8">1.1.1.25</ecNumber>
    </recommendedName>
</protein>
<dbReference type="Gene3D" id="3.40.50.720">
    <property type="entry name" value="NAD(P)-binding Rossmann-like Domain"/>
    <property type="match status" value="1"/>
</dbReference>
<feature type="binding site" evidence="8">
    <location>
        <position position="283"/>
    </location>
    <ligand>
        <name>shikimate</name>
        <dbReference type="ChEBI" id="CHEBI:36208"/>
    </ligand>
</feature>
<dbReference type="InterPro" id="IPR013708">
    <property type="entry name" value="Shikimate_DH-bd_N"/>
</dbReference>
<dbReference type="EC" id="1.1.1.25" evidence="2 8"/>
<comment type="subunit">
    <text evidence="8">Homodimer.</text>
</comment>
<feature type="domain" description="SDH C-terminal" evidence="10">
    <location>
        <begin position="276"/>
        <end position="306"/>
    </location>
</feature>
<keyword evidence="3 8" id="KW-0028">Amino-acid biosynthesis</keyword>
<evidence type="ECO:0000259" key="10">
    <source>
        <dbReference type="Pfam" id="PF18317"/>
    </source>
</evidence>
<dbReference type="PANTHER" id="PTHR21089:SF1">
    <property type="entry name" value="BIFUNCTIONAL 3-DEHYDROQUINATE DEHYDRATASE_SHIKIMATE DEHYDROGENASE, CHLOROPLASTIC"/>
    <property type="match status" value="1"/>
</dbReference>
<dbReference type="Proteomes" id="UP001062263">
    <property type="component" value="Chromosome"/>
</dbReference>
<dbReference type="SUPFAM" id="SSF51735">
    <property type="entry name" value="NAD(P)-binding Rossmann-fold domains"/>
    <property type="match status" value="1"/>
</dbReference>
<dbReference type="SUPFAM" id="SSF53223">
    <property type="entry name" value="Aminoacid dehydrogenase-like, N-terminal domain"/>
    <property type="match status" value="1"/>
</dbReference>
<evidence type="ECO:0000256" key="8">
    <source>
        <dbReference type="HAMAP-Rule" id="MF_00222"/>
    </source>
</evidence>
<gene>
    <name evidence="8 11" type="primary">aroE</name>
    <name evidence="11" type="ORF">Abiwalacus_23700</name>
</gene>
<feature type="binding site" evidence="8">
    <location>
        <begin position="37"/>
        <end position="39"/>
    </location>
    <ligand>
        <name>shikimate</name>
        <dbReference type="ChEBI" id="CHEBI:36208"/>
    </ligand>
</feature>
<accession>A0ABN6QJI9</accession>
<dbReference type="NCBIfam" id="TIGR00507">
    <property type="entry name" value="aroE"/>
    <property type="match status" value="1"/>
</dbReference>
<proteinExistence type="inferred from homology"/>
<evidence type="ECO:0000313" key="11">
    <source>
        <dbReference type="EMBL" id="BDL44796.1"/>
    </source>
</evidence>
<name>A0ABN6QJI9_9BACT</name>
<comment type="catalytic activity">
    <reaction evidence="7 8">
        <text>shikimate + NADP(+) = 3-dehydroshikimate + NADPH + H(+)</text>
        <dbReference type="Rhea" id="RHEA:17737"/>
        <dbReference type="ChEBI" id="CHEBI:15378"/>
        <dbReference type="ChEBI" id="CHEBI:16630"/>
        <dbReference type="ChEBI" id="CHEBI:36208"/>
        <dbReference type="ChEBI" id="CHEBI:57783"/>
        <dbReference type="ChEBI" id="CHEBI:58349"/>
        <dbReference type="EC" id="1.1.1.25"/>
    </reaction>
</comment>
<organism evidence="11 12">
    <name type="scientific">Akkermansia biwaensis</name>
    <dbReference type="NCBI Taxonomy" id="2946555"/>
    <lineage>
        <taxon>Bacteria</taxon>
        <taxon>Pseudomonadati</taxon>
        <taxon>Verrucomicrobiota</taxon>
        <taxon>Verrucomicrobiia</taxon>
        <taxon>Verrucomicrobiales</taxon>
        <taxon>Akkermansiaceae</taxon>
        <taxon>Akkermansia</taxon>
    </lineage>
</organism>
<keyword evidence="12" id="KW-1185">Reference proteome</keyword>
<evidence type="ECO:0000256" key="7">
    <source>
        <dbReference type="ARBA" id="ARBA00049442"/>
    </source>
</evidence>
<evidence type="ECO:0000313" key="12">
    <source>
        <dbReference type="Proteomes" id="UP001062263"/>
    </source>
</evidence>
<comment type="similarity">
    <text evidence="8">Belongs to the shikimate dehydrogenase family.</text>
</comment>
<evidence type="ECO:0000256" key="4">
    <source>
        <dbReference type="ARBA" id="ARBA00022857"/>
    </source>
</evidence>
<sequence>MKPYYTLADLLDEENPFDADEPVAAGLAVIGYPIDHSKSPAMQQAALDAAGIKARYIRIQASPEEFADVVRLIRDKGFIGANVTVPHKQAACALCDETDALSRATGSVNTLVFQKDGSITGFNTDGPGFSRAIREEFSVDLRDLKIVLLGACGGAGLALAYTCAMQRCERLTLAGRSEEKLQALKNRLDSFFIDENRLEGAYDRLTAHLNNTPRFNAAVEDADLIVNATALGLKPTDPSPVPSSLFSAHHLVYDLQTHNDAFQMEARFQGARTADGLSMLIHQGALSFERWFGIKPDVAAMRQALERKDA</sequence>
<dbReference type="PANTHER" id="PTHR21089">
    <property type="entry name" value="SHIKIMATE DEHYDROGENASE"/>
    <property type="match status" value="1"/>
</dbReference>